<gene>
    <name evidence="1" type="ORF">GWP43_13565</name>
</gene>
<accession>A0A6P1Y3G0</accession>
<name>A0A6P1Y3G0_9SPIR</name>
<evidence type="ECO:0000313" key="2">
    <source>
        <dbReference type="Proteomes" id="UP000464374"/>
    </source>
</evidence>
<dbReference type="Proteomes" id="UP000464374">
    <property type="component" value="Chromosome"/>
</dbReference>
<dbReference type="RefSeq" id="WP_162661915.1">
    <property type="nucleotide sequence ID" value="NZ_CP048020.1"/>
</dbReference>
<proteinExistence type="predicted"/>
<dbReference type="AlphaFoldDB" id="A0A6P1Y3G0"/>
<dbReference type="EMBL" id="CP048020">
    <property type="protein sequence ID" value="QHX44318.1"/>
    <property type="molecule type" value="Genomic_DNA"/>
</dbReference>
<evidence type="ECO:0000313" key="1">
    <source>
        <dbReference type="EMBL" id="QHX44318.1"/>
    </source>
</evidence>
<dbReference type="KEGG" id="trz:GWP43_13565"/>
<reference evidence="1 2" key="1">
    <citation type="submission" date="2020-01" db="EMBL/GenBank/DDBJ databases">
        <title>Complete genome sequence of a human oral phylogroup 1 Treponema sp. strain ATCC 700766, originally isolated from periodontitis dental plaque.</title>
        <authorList>
            <person name="Chan Y."/>
            <person name="Huo Y.-B."/>
            <person name="Yu X.-L."/>
            <person name="Zeng H."/>
            <person name="Leung W.-K."/>
            <person name="Watt R.M."/>
        </authorList>
    </citation>
    <scope>NUCLEOTIDE SEQUENCE [LARGE SCALE GENOMIC DNA]</scope>
    <source>
        <strain evidence="1 2">OMZ 804</strain>
    </source>
</reference>
<organism evidence="1 2">
    <name type="scientific">Treponema vincentii</name>
    <dbReference type="NCBI Taxonomy" id="69710"/>
    <lineage>
        <taxon>Bacteria</taxon>
        <taxon>Pseudomonadati</taxon>
        <taxon>Spirochaetota</taxon>
        <taxon>Spirochaetia</taxon>
        <taxon>Spirochaetales</taxon>
        <taxon>Treponemataceae</taxon>
        <taxon>Treponema</taxon>
    </lineage>
</organism>
<protein>
    <submittedName>
        <fullName evidence="1">Uncharacterized protein</fullName>
    </submittedName>
</protein>
<sequence>MANLKEEAKWEEGIYQYELDDPLQGGEDGIDNVQGRQLANRTKYLKETYEQHAAVVNPHNVTAEQTGAYTKQEIDSKLTKLKADISTNQNVDAMFAKLTSHGGCTDGRNLLDVFGKTTVAEVMEILHNKCNGEGKADFSGLMIGDYLDLPSLTVDGTTYTWNDTYRNLRVVISGFNHYIYCGNQDGNKKNHILWTFRNVVLQKRMNATDTNAGGYGTSELKNYLDGVFAVGLGNALGSSGYLYTISRAISIKGNSAFVTDTVFLPTEVEVFGVPTYGDDQITWNTNIQYPIYRDSSFYRVKTYNGLRAWLWEGTPVASDSKWFCGINFSGGSYRIIASGDYGGVAPAFCTC</sequence>